<dbReference type="STRING" id="3818.A0A445CPZ8"/>
<dbReference type="AlphaFoldDB" id="A0A445CPZ8"/>
<sequence length="247" mass="27583">MSGCKTESETEQEQEQSNTSILLPIFKFNPQTTMVDYSYSSSSPERSGIVTPPLCTLASVPFGWEEEPGKPRITSSSSNTNAIVTLTKSKSKSKSLQLPPRLQQLVHDEGDDDATKVHSPSSVLEGPYCISRSNTCHLPPSSRGLDTGMRTKERGWFGSLRGWKGFNVKREVSRGSYVFSSNSTSSADEDYHVNENKVRSVTKMQRSRSISHLFHAKPWTMIRESFKQVVPWKSQKLKEVGYGALNL</sequence>
<accession>A0A445CPZ8</accession>
<comment type="caution">
    <text evidence="2">The sequence shown here is derived from an EMBL/GenBank/DDBJ whole genome shotgun (WGS) entry which is preliminary data.</text>
</comment>
<dbReference type="Gramene" id="arahy.Tifrunner.gnm2.ann2.Ah06g004300.1">
    <property type="protein sequence ID" value="arahy.Tifrunner.gnm2.ann2.Ah06g004300.1-CDS"/>
    <property type="gene ID" value="arahy.Tifrunner.gnm2.ann2.Ah06g004300"/>
</dbReference>
<dbReference type="EMBL" id="SDMP01000006">
    <property type="protein sequence ID" value="RYR52984.1"/>
    <property type="molecule type" value="Genomic_DNA"/>
</dbReference>
<organism evidence="2 3">
    <name type="scientific">Arachis hypogaea</name>
    <name type="common">Peanut</name>
    <dbReference type="NCBI Taxonomy" id="3818"/>
    <lineage>
        <taxon>Eukaryota</taxon>
        <taxon>Viridiplantae</taxon>
        <taxon>Streptophyta</taxon>
        <taxon>Embryophyta</taxon>
        <taxon>Tracheophyta</taxon>
        <taxon>Spermatophyta</taxon>
        <taxon>Magnoliopsida</taxon>
        <taxon>eudicotyledons</taxon>
        <taxon>Gunneridae</taxon>
        <taxon>Pentapetalae</taxon>
        <taxon>rosids</taxon>
        <taxon>fabids</taxon>
        <taxon>Fabales</taxon>
        <taxon>Fabaceae</taxon>
        <taxon>Papilionoideae</taxon>
        <taxon>50 kb inversion clade</taxon>
        <taxon>dalbergioids sensu lato</taxon>
        <taxon>Dalbergieae</taxon>
        <taxon>Pterocarpus clade</taxon>
        <taxon>Arachis</taxon>
    </lineage>
</organism>
<dbReference type="OrthoDB" id="1934555at2759"/>
<evidence type="ECO:0000313" key="2">
    <source>
        <dbReference type="EMBL" id="RYR52984.1"/>
    </source>
</evidence>
<dbReference type="Proteomes" id="UP000289738">
    <property type="component" value="Chromosome A06"/>
</dbReference>
<dbReference type="PANTHER" id="PTHR34371">
    <property type="entry name" value="OS01G0551000 PROTEIN"/>
    <property type="match status" value="1"/>
</dbReference>
<keyword evidence="3" id="KW-1185">Reference proteome</keyword>
<evidence type="ECO:0000313" key="3">
    <source>
        <dbReference type="Proteomes" id="UP000289738"/>
    </source>
</evidence>
<reference evidence="2 3" key="1">
    <citation type="submission" date="2019-01" db="EMBL/GenBank/DDBJ databases">
        <title>Sequencing of cultivated peanut Arachis hypogaea provides insights into genome evolution and oil improvement.</title>
        <authorList>
            <person name="Chen X."/>
        </authorList>
    </citation>
    <scope>NUCLEOTIDE SEQUENCE [LARGE SCALE GENOMIC DNA]</scope>
    <source>
        <strain evidence="3">cv. Fuhuasheng</strain>
        <tissue evidence="2">Leaves</tissue>
    </source>
</reference>
<dbReference type="PANTHER" id="PTHR34371:SF2">
    <property type="entry name" value="DUF688 FAMILY PROTEIN"/>
    <property type="match status" value="1"/>
</dbReference>
<evidence type="ECO:0000256" key="1">
    <source>
        <dbReference type="SAM" id="MobiDB-lite"/>
    </source>
</evidence>
<name>A0A445CPZ8_ARAHY</name>
<proteinExistence type="predicted"/>
<gene>
    <name evidence="2" type="ORF">Ahy_A06g027824</name>
</gene>
<protein>
    <submittedName>
        <fullName evidence="2">Uncharacterized protein</fullName>
    </submittedName>
</protein>
<feature type="region of interest" description="Disordered" evidence="1">
    <location>
        <begin position="1"/>
        <end position="22"/>
    </location>
</feature>